<reference evidence="7 8" key="2">
    <citation type="submission" date="2019-08" db="EMBL/GenBank/DDBJ databases">
        <title>Jejuicoccus antrihumi gen. nov., sp. nov., a new member of the family Dermacoccaceae isolated from a cave.</title>
        <authorList>
            <person name="Schumann P."/>
            <person name="Kim I.S."/>
        </authorList>
    </citation>
    <scope>NUCLEOTIDE SEQUENCE [LARGE SCALE GENOMIC DNA]</scope>
    <source>
        <strain evidence="7 8">C5-26</strain>
    </source>
</reference>
<evidence type="ECO:0000259" key="6">
    <source>
        <dbReference type="Pfam" id="PF01266"/>
    </source>
</evidence>
<dbReference type="SUPFAM" id="SSF51905">
    <property type="entry name" value="FAD/NAD(P)-binding domain"/>
    <property type="match status" value="1"/>
</dbReference>
<dbReference type="Gene3D" id="3.30.9.10">
    <property type="entry name" value="D-Amino Acid Oxidase, subunit A, domain 2"/>
    <property type="match status" value="1"/>
</dbReference>
<dbReference type="GO" id="GO:0009228">
    <property type="term" value="P:thiamine biosynthetic process"/>
    <property type="evidence" value="ECO:0007669"/>
    <property type="project" value="UniProtKB-KW"/>
</dbReference>
<comment type="pathway">
    <text evidence="1">Cofactor biosynthesis; thiamine diphosphate biosynthesis.</text>
</comment>
<dbReference type="SUPFAM" id="SSF54373">
    <property type="entry name" value="FAD-linked reductases, C-terminal domain"/>
    <property type="match status" value="1"/>
</dbReference>
<dbReference type="InterPro" id="IPR006076">
    <property type="entry name" value="FAD-dep_OxRdtase"/>
</dbReference>
<dbReference type="GO" id="GO:0050660">
    <property type="term" value="F:flavin adenine dinucleotide binding"/>
    <property type="evidence" value="ECO:0007669"/>
    <property type="project" value="InterPro"/>
</dbReference>
<dbReference type="PANTHER" id="PTHR13847:SF289">
    <property type="entry name" value="GLYCINE OXIDASE"/>
    <property type="match status" value="1"/>
</dbReference>
<sequence length="388" mass="42008">MCRVRRALPTVSSGPVVAVVGGGVIGLTCARQLAKSGAQVTLYDRPQRGRPSDVAAGMLAPTCELDYGESALHALSVDSLARWPELARSLHAESGVDVELRTNGTLQLATDPDDRLRLERRAQLWDQHALRYEWLTGRECRRHEPALSRRVLAGLRVDSDWSVDNRRVLDALRLSVAAGGVRIVEDLAYPLLADGSVTAVRSGDGVQRVDHLVLAAGVWSGRLAREAGLDPAIRPVKGQQLRLHSPVEILTRTVRARVDEVDVYLVPRADRTVVVGGTSEDVGHDLRRTPRAVIDLLSAACAIVPELRDSELVEHSVGLRPATDDNGPYLGLSQVPGLTLATGHYRHGFLLAPITAEVVRATVLHEPPPASSLPFCTSRRLEKEGAHA</sequence>
<evidence type="ECO:0000256" key="1">
    <source>
        <dbReference type="ARBA" id="ARBA00004948"/>
    </source>
</evidence>
<dbReference type="UniPathway" id="UPA00060"/>
<dbReference type="InterPro" id="IPR036188">
    <property type="entry name" value="FAD/NAD-bd_sf"/>
</dbReference>
<gene>
    <name evidence="7" type="primary">thiO</name>
    <name evidence="7" type="ORF">FGL98_10295</name>
</gene>
<evidence type="ECO:0000313" key="8">
    <source>
        <dbReference type="Proteomes" id="UP000320244"/>
    </source>
</evidence>
<feature type="domain" description="FAD dependent oxidoreductase" evidence="6">
    <location>
        <begin position="17"/>
        <end position="359"/>
    </location>
</feature>
<keyword evidence="2" id="KW-0784">Thiamine biosynthesis</keyword>
<proteinExistence type="predicted"/>
<dbReference type="PANTHER" id="PTHR13847">
    <property type="entry name" value="SARCOSINE DEHYDROGENASE-RELATED"/>
    <property type="match status" value="1"/>
</dbReference>
<accession>A0A563E1F6</accession>
<evidence type="ECO:0000256" key="5">
    <source>
        <dbReference type="ARBA" id="ARBA00050018"/>
    </source>
</evidence>
<dbReference type="Proteomes" id="UP000320244">
    <property type="component" value="Unassembled WGS sequence"/>
</dbReference>
<keyword evidence="3 7" id="KW-0560">Oxidoreductase</keyword>
<comment type="caution">
    <text evidence="7">The sequence shown here is derived from an EMBL/GenBank/DDBJ whole genome shotgun (WGS) entry which is preliminary data.</text>
</comment>
<dbReference type="OrthoDB" id="3214401at2"/>
<evidence type="ECO:0000256" key="3">
    <source>
        <dbReference type="ARBA" id="ARBA00023002"/>
    </source>
</evidence>
<dbReference type="GO" id="GO:0005737">
    <property type="term" value="C:cytoplasm"/>
    <property type="evidence" value="ECO:0007669"/>
    <property type="project" value="TreeGrafter"/>
</dbReference>
<keyword evidence="8" id="KW-1185">Reference proteome</keyword>
<dbReference type="GO" id="GO:0043799">
    <property type="term" value="F:glycine oxidase activity"/>
    <property type="evidence" value="ECO:0007669"/>
    <property type="project" value="UniProtKB-EC"/>
</dbReference>
<dbReference type="EC" id="1.4.3.19" evidence="5"/>
<dbReference type="Pfam" id="PF01266">
    <property type="entry name" value="DAO"/>
    <property type="match status" value="1"/>
</dbReference>
<organism evidence="7 8">
    <name type="scientific">Leekyejoonella antrihumi</name>
    <dbReference type="NCBI Taxonomy" id="1660198"/>
    <lineage>
        <taxon>Bacteria</taxon>
        <taxon>Bacillati</taxon>
        <taxon>Actinomycetota</taxon>
        <taxon>Actinomycetes</taxon>
        <taxon>Micrococcales</taxon>
        <taxon>Dermacoccaceae</taxon>
        <taxon>Leekyejoonella</taxon>
    </lineage>
</organism>
<evidence type="ECO:0000256" key="4">
    <source>
        <dbReference type="ARBA" id="ARBA00049872"/>
    </source>
</evidence>
<dbReference type="Gene3D" id="3.50.50.60">
    <property type="entry name" value="FAD/NAD(P)-binding domain"/>
    <property type="match status" value="1"/>
</dbReference>
<evidence type="ECO:0000256" key="2">
    <source>
        <dbReference type="ARBA" id="ARBA00022977"/>
    </source>
</evidence>
<evidence type="ECO:0000313" key="7">
    <source>
        <dbReference type="EMBL" id="TWP36346.1"/>
    </source>
</evidence>
<dbReference type="GO" id="GO:0009229">
    <property type="term" value="P:thiamine diphosphate biosynthetic process"/>
    <property type="evidence" value="ECO:0007669"/>
    <property type="project" value="UniProtKB-UniPathway"/>
</dbReference>
<dbReference type="AlphaFoldDB" id="A0A563E1F6"/>
<name>A0A563E1F6_9MICO</name>
<comment type="catalytic activity">
    <reaction evidence="4">
        <text>glycine + O2 + H2O = glyoxylate + H2O2 + NH4(+)</text>
        <dbReference type="Rhea" id="RHEA:11532"/>
        <dbReference type="ChEBI" id="CHEBI:15377"/>
        <dbReference type="ChEBI" id="CHEBI:15379"/>
        <dbReference type="ChEBI" id="CHEBI:16240"/>
        <dbReference type="ChEBI" id="CHEBI:28938"/>
        <dbReference type="ChEBI" id="CHEBI:36655"/>
        <dbReference type="ChEBI" id="CHEBI:57305"/>
        <dbReference type="EC" id="1.4.3.19"/>
    </reaction>
</comment>
<dbReference type="InterPro" id="IPR012727">
    <property type="entry name" value="Gly_oxidase_ThiO"/>
</dbReference>
<dbReference type="EMBL" id="VCQV01000012">
    <property type="protein sequence ID" value="TWP36346.1"/>
    <property type="molecule type" value="Genomic_DNA"/>
</dbReference>
<protein>
    <recommendedName>
        <fullName evidence="5">glycine oxidase</fullName>
        <ecNumber evidence="5">1.4.3.19</ecNumber>
    </recommendedName>
</protein>
<dbReference type="NCBIfam" id="TIGR02352">
    <property type="entry name" value="thiamin_ThiO"/>
    <property type="match status" value="1"/>
</dbReference>
<reference evidence="7 8" key="1">
    <citation type="submission" date="2019-05" db="EMBL/GenBank/DDBJ databases">
        <authorList>
            <person name="Lee S.D."/>
        </authorList>
    </citation>
    <scope>NUCLEOTIDE SEQUENCE [LARGE SCALE GENOMIC DNA]</scope>
    <source>
        <strain evidence="7 8">C5-26</strain>
    </source>
</reference>